<dbReference type="PANTHER" id="PTHR11177:SF317">
    <property type="entry name" value="CHITINASE 12-RELATED"/>
    <property type="match status" value="1"/>
</dbReference>
<reference evidence="12 13" key="1">
    <citation type="journal article" date="2012" name="Plant Cell">
        <title>Genome comparison of barley and maize smut fungi reveals targeted loss of RNA silencing components and species-specific presence of transposable elements.</title>
        <authorList>
            <person name="Laurie J.D."/>
            <person name="Ali S."/>
            <person name="Linning R."/>
            <person name="Mannhaupt G."/>
            <person name="Wong P."/>
            <person name="Gueldener U."/>
            <person name="Muensterkoetter M."/>
            <person name="Moore R."/>
            <person name="Kahmann R."/>
            <person name="Bakkeren G."/>
            <person name="Schirawski J."/>
        </authorList>
    </citation>
    <scope>NUCLEOTIDE SEQUENCE [LARGE SCALE GENOMIC DNA]</scope>
    <source>
        <strain evidence="13">Uh4875-4</strain>
    </source>
</reference>
<keyword evidence="5 7" id="KW-0326">Glycosidase</keyword>
<sequence>MMLLPLGMLALVSLLAQSATAMLGELPEGYVPGHIARTTAGARYIAEKSVSYVPDRHTSHGLGRRRSIWQVLFGENKDGMRRRAVPSSRILSRRPSTRISPRKRSCKARSSNSTTSSSASSSSSSPSTPTGAPEDSKTGTNKIMAGYWADWTSSTFPVTSIDYTKFDNLNYAFAIPTSNLDLSIPTDPSGNLLRRFVKACKAGNTKALLSIGGWGGSTYFSLAVRTASARATLIGNIIKYYNTYSLDGIDLDWEYPGQVGAGNHLDPSDTANFQTFLTQLRAALPQGALITGAVSHTPWRASSGHPVASVARAAAAMDYIMIMNYDVWGSSANPGPNAPLANLCGNSTQPQASAAAGVKAWSAAGMPRNKILLGIPAYGYINTSSKKTLKQKRAVQLTSMDASTSSGQISFSTLVNQGALKLGAEALYHGSGGWVKYWDDCSDTPFLSDGNKVVTYDDTSSIYDKGAFVGKARIGGVSMWSLDGDTKDWALTNSVIAGMSSS</sequence>
<keyword evidence="10" id="KW-0732">Signal</keyword>
<keyword evidence="3" id="KW-0146">Chitin degradation</keyword>
<dbReference type="Pfam" id="PF00704">
    <property type="entry name" value="Glyco_hydro_18"/>
    <property type="match status" value="1"/>
</dbReference>
<dbReference type="EMBL" id="CAGI01000137">
    <property type="protein sequence ID" value="CCF48758.1"/>
    <property type="molecule type" value="Genomic_DNA"/>
</dbReference>
<comment type="caution">
    <text evidence="12">The sequence shown here is derived from an EMBL/GenBank/DDBJ whole genome shotgun (WGS) entry which is preliminary data.</text>
</comment>
<evidence type="ECO:0000256" key="9">
    <source>
        <dbReference type="SAM" id="MobiDB-lite"/>
    </source>
</evidence>
<dbReference type="InterPro" id="IPR050314">
    <property type="entry name" value="Glycosyl_Hydrlase_18"/>
</dbReference>
<evidence type="ECO:0000256" key="10">
    <source>
        <dbReference type="SAM" id="SignalP"/>
    </source>
</evidence>
<proteinExistence type="inferred from homology"/>
<dbReference type="InterPro" id="IPR017853">
    <property type="entry name" value="GH"/>
</dbReference>
<dbReference type="GO" id="GO:0005576">
    <property type="term" value="C:extracellular region"/>
    <property type="evidence" value="ECO:0007669"/>
    <property type="project" value="TreeGrafter"/>
</dbReference>
<evidence type="ECO:0000313" key="12">
    <source>
        <dbReference type="EMBL" id="CCF48758.1"/>
    </source>
</evidence>
<evidence type="ECO:0000256" key="3">
    <source>
        <dbReference type="ARBA" id="ARBA00023024"/>
    </source>
</evidence>
<dbReference type="AlphaFoldDB" id="I2FPB5"/>
<evidence type="ECO:0000256" key="5">
    <source>
        <dbReference type="ARBA" id="ARBA00023295"/>
    </source>
</evidence>
<dbReference type="GO" id="GO:0008843">
    <property type="term" value="F:endochitinase activity"/>
    <property type="evidence" value="ECO:0007669"/>
    <property type="project" value="UniProtKB-EC"/>
</dbReference>
<dbReference type="OMA" id="PWTKLDH"/>
<keyword evidence="6" id="KW-0624">Polysaccharide degradation</keyword>
<feature type="chain" id="PRO_5003658661" evidence="10">
    <location>
        <begin position="22"/>
        <end position="502"/>
    </location>
</feature>
<dbReference type="eggNOG" id="KOG2806">
    <property type="taxonomic scope" value="Eukaryota"/>
</dbReference>
<evidence type="ECO:0000313" key="13">
    <source>
        <dbReference type="Proteomes" id="UP000006174"/>
    </source>
</evidence>
<dbReference type="Gene3D" id="3.20.20.80">
    <property type="entry name" value="Glycosidases"/>
    <property type="match status" value="2"/>
</dbReference>
<dbReference type="PROSITE" id="PS01095">
    <property type="entry name" value="GH18_1"/>
    <property type="match status" value="1"/>
</dbReference>
<evidence type="ECO:0000256" key="6">
    <source>
        <dbReference type="ARBA" id="ARBA00023326"/>
    </source>
</evidence>
<feature type="compositionally biased region" description="Low complexity" evidence="9">
    <location>
        <begin position="110"/>
        <end position="130"/>
    </location>
</feature>
<feature type="compositionally biased region" description="Basic residues" evidence="9">
    <location>
        <begin position="91"/>
        <end position="107"/>
    </location>
</feature>
<dbReference type="GO" id="GO:0000272">
    <property type="term" value="P:polysaccharide catabolic process"/>
    <property type="evidence" value="ECO:0007669"/>
    <property type="project" value="UniProtKB-KW"/>
</dbReference>
<dbReference type="GO" id="GO:0006032">
    <property type="term" value="P:chitin catabolic process"/>
    <property type="evidence" value="ECO:0007669"/>
    <property type="project" value="UniProtKB-KW"/>
</dbReference>
<dbReference type="PROSITE" id="PS51910">
    <property type="entry name" value="GH18_2"/>
    <property type="match status" value="1"/>
</dbReference>
<dbReference type="STRING" id="1128400.I2FPB5"/>
<evidence type="ECO:0000256" key="4">
    <source>
        <dbReference type="ARBA" id="ARBA00023277"/>
    </source>
</evidence>
<dbReference type="SUPFAM" id="SSF51445">
    <property type="entry name" value="(Trans)glycosidases"/>
    <property type="match status" value="1"/>
</dbReference>
<feature type="domain" description="GH18" evidence="11">
    <location>
        <begin position="142"/>
        <end position="502"/>
    </location>
</feature>
<feature type="signal peptide" evidence="10">
    <location>
        <begin position="1"/>
        <end position="21"/>
    </location>
</feature>
<dbReference type="HOGENOM" id="CLU_002833_6_2_1"/>
<keyword evidence="2 7" id="KW-0378">Hydrolase</keyword>
<dbReference type="SMART" id="SM00636">
    <property type="entry name" value="Glyco_18"/>
    <property type="match status" value="1"/>
</dbReference>
<keyword evidence="4" id="KW-0119">Carbohydrate metabolism</keyword>
<name>I2FPB5_USTHO</name>
<gene>
    <name evidence="12" type="ORF">UHOR_08772</name>
</gene>
<dbReference type="GO" id="GO:0008061">
    <property type="term" value="F:chitin binding"/>
    <property type="evidence" value="ECO:0007669"/>
    <property type="project" value="InterPro"/>
</dbReference>
<dbReference type="InterPro" id="IPR011583">
    <property type="entry name" value="Chitinase_II/V-like_cat"/>
</dbReference>
<dbReference type="InterPro" id="IPR001579">
    <property type="entry name" value="Glyco_hydro_18_chit_AS"/>
</dbReference>
<dbReference type="PANTHER" id="PTHR11177">
    <property type="entry name" value="CHITINASE"/>
    <property type="match status" value="1"/>
</dbReference>
<evidence type="ECO:0000259" key="11">
    <source>
        <dbReference type="PROSITE" id="PS51910"/>
    </source>
</evidence>
<evidence type="ECO:0000256" key="2">
    <source>
        <dbReference type="ARBA" id="ARBA00022801"/>
    </source>
</evidence>
<dbReference type="Proteomes" id="UP000006174">
    <property type="component" value="Unassembled WGS sequence"/>
</dbReference>
<comment type="catalytic activity">
    <reaction evidence="1">
        <text>Random endo-hydrolysis of N-acetyl-beta-D-glucosaminide (1-&gt;4)-beta-linkages in chitin and chitodextrins.</text>
        <dbReference type="EC" id="3.2.1.14"/>
    </reaction>
</comment>
<keyword evidence="13" id="KW-1185">Reference proteome</keyword>
<protein>
    <submittedName>
        <fullName evidence="12">Related to Chitinase</fullName>
    </submittedName>
</protein>
<evidence type="ECO:0000256" key="1">
    <source>
        <dbReference type="ARBA" id="ARBA00000822"/>
    </source>
</evidence>
<evidence type="ECO:0000256" key="7">
    <source>
        <dbReference type="RuleBase" id="RU000489"/>
    </source>
</evidence>
<comment type="similarity">
    <text evidence="8">Belongs to the glycosyl hydrolase 18 family.</text>
</comment>
<accession>I2FPB5</accession>
<dbReference type="InterPro" id="IPR001223">
    <property type="entry name" value="Glyco_hydro18_cat"/>
</dbReference>
<organism evidence="12 13">
    <name type="scientific">Ustilago hordei</name>
    <name type="common">Barley covered smut fungus</name>
    <dbReference type="NCBI Taxonomy" id="120017"/>
    <lineage>
        <taxon>Eukaryota</taxon>
        <taxon>Fungi</taxon>
        <taxon>Dikarya</taxon>
        <taxon>Basidiomycota</taxon>
        <taxon>Ustilaginomycotina</taxon>
        <taxon>Ustilaginomycetes</taxon>
        <taxon>Ustilaginales</taxon>
        <taxon>Ustilaginaceae</taxon>
        <taxon>Ustilago</taxon>
    </lineage>
</organism>
<evidence type="ECO:0000256" key="8">
    <source>
        <dbReference type="RuleBase" id="RU004453"/>
    </source>
</evidence>
<feature type="region of interest" description="Disordered" evidence="9">
    <location>
        <begin position="83"/>
        <end position="139"/>
    </location>
</feature>